<feature type="chain" id="PRO_5043787827" description="Cell wall galactomannoprotein" evidence="1">
    <location>
        <begin position="21"/>
        <end position="182"/>
    </location>
</feature>
<evidence type="ECO:0000313" key="2">
    <source>
        <dbReference type="EMBL" id="KAK4452586.1"/>
    </source>
</evidence>
<dbReference type="EMBL" id="MU865923">
    <property type="protein sequence ID" value="KAK4452586.1"/>
    <property type="molecule type" value="Genomic_DNA"/>
</dbReference>
<evidence type="ECO:0000313" key="3">
    <source>
        <dbReference type="Proteomes" id="UP001321760"/>
    </source>
</evidence>
<feature type="signal peptide" evidence="1">
    <location>
        <begin position="1"/>
        <end position="20"/>
    </location>
</feature>
<evidence type="ECO:0008006" key="4">
    <source>
        <dbReference type="Google" id="ProtNLM"/>
    </source>
</evidence>
<name>A0AAV9H133_9PEZI</name>
<dbReference type="Proteomes" id="UP001321760">
    <property type="component" value="Unassembled WGS sequence"/>
</dbReference>
<gene>
    <name evidence="2" type="ORF">QBC34DRAFT_455429</name>
</gene>
<reference evidence="2" key="1">
    <citation type="journal article" date="2023" name="Mol. Phylogenet. Evol.">
        <title>Genome-scale phylogeny and comparative genomics of the fungal order Sordariales.</title>
        <authorList>
            <person name="Hensen N."/>
            <person name="Bonometti L."/>
            <person name="Westerberg I."/>
            <person name="Brannstrom I.O."/>
            <person name="Guillou S."/>
            <person name="Cros-Aarteil S."/>
            <person name="Calhoun S."/>
            <person name="Haridas S."/>
            <person name="Kuo A."/>
            <person name="Mondo S."/>
            <person name="Pangilinan J."/>
            <person name="Riley R."/>
            <person name="LaButti K."/>
            <person name="Andreopoulos B."/>
            <person name="Lipzen A."/>
            <person name="Chen C."/>
            <person name="Yan M."/>
            <person name="Daum C."/>
            <person name="Ng V."/>
            <person name="Clum A."/>
            <person name="Steindorff A."/>
            <person name="Ohm R.A."/>
            <person name="Martin F."/>
            <person name="Silar P."/>
            <person name="Natvig D.O."/>
            <person name="Lalanne C."/>
            <person name="Gautier V."/>
            <person name="Ament-Velasquez S.L."/>
            <person name="Kruys A."/>
            <person name="Hutchinson M.I."/>
            <person name="Powell A.J."/>
            <person name="Barry K."/>
            <person name="Miller A.N."/>
            <person name="Grigoriev I.V."/>
            <person name="Debuchy R."/>
            <person name="Gladieux P."/>
            <person name="Hiltunen Thoren M."/>
            <person name="Johannesson H."/>
        </authorList>
    </citation>
    <scope>NUCLEOTIDE SEQUENCE</scope>
    <source>
        <strain evidence="2">PSN243</strain>
    </source>
</reference>
<accession>A0AAV9H133</accession>
<comment type="caution">
    <text evidence="2">The sequence shown here is derived from an EMBL/GenBank/DDBJ whole genome shotgun (WGS) entry which is preliminary data.</text>
</comment>
<organism evidence="2 3">
    <name type="scientific">Podospora aff. communis PSN243</name>
    <dbReference type="NCBI Taxonomy" id="3040156"/>
    <lineage>
        <taxon>Eukaryota</taxon>
        <taxon>Fungi</taxon>
        <taxon>Dikarya</taxon>
        <taxon>Ascomycota</taxon>
        <taxon>Pezizomycotina</taxon>
        <taxon>Sordariomycetes</taxon>
        <taxon>Sordariomycetidae</taxon>
        <taxon>Sordariales</taxon>
        <taxon>Podosporaceae</taxon>
        <taxon>Podospora</taxon>
    </lineage>
</organism>
<proteinExistence type="predicted"/>
<keyword evidence="3" id="KW-1185">Reference proteome</keyword>
<sequence>MKTQFLSILALVAPFTVANSVSPRTDISLVGKPINAPELLGSVALFLEAVDSIPYDVLEAGEEATDDYLVAHGLRQPGGVTARSTDVAISHVEERAVAATAGILDIIACALAIGELILTTAIPVTKLLAVKKAIDALGGVRKAAELLLKSKDAQDALKRGGEALKEIFEALLGFKDVKKACT</sequence>
<dbReference type="AlphaFoldDB" id="A0AAV9H133"/>
<reference evidence="2" key="2">
    <citation type="submission" date="2023-05" db="EMBL/GenBank/DDBJ databases">
        <authorList>
            <consortium name="Lawrence Berkeley National Laboratory"/>
            <person name="Steindorff A."/>
            <person name="Hensen N."/>
            <person name="Bonometti L."/>
            <person name="Westerberg I."/>
            <person name="Brannstrom I.O."/>
            <person name="Guillou S."/>
            <person name="Cros-Aarteil S."/>
            <person name="Calhoun S."/>
            <person name="Haridas S."/>
            <person name="Kuo A."/>
            <person name="Mondo S."/>
            <person name="Pangilinan J."/>
            <person name="Riley R."/>
            <person name="Labutti K."/>
            <person name="Andreopoulos B."/>
            <person name="Lipzen A."/>
            <person name="Chen C."/>
            <person name="Yanf M."/>
            <person name="Daum C."/>
            <person name="Ng V."/>
            <person name="Clum A."/>
            <person name="Ohm R."/>
            <person name="Martin F."/>
            <person name="Silar P."/>
            <person name="Natvig D."/>
            <person name="Lalanne C."/>
            <person name="Gautier V."/>
            <person name="Ament-Velasquez S.L."/>
            <person name="Kruys A."/>
            <person name="Hutchinson M.I."/>
            <person name="Powell A.J."/>
            <person name="Barry K."/>
            <person name="Miller A.N."/>
            <person name="Grigoriev I.V."/>
            <person name="Debuchy R."/>
            <person name="Gladieux P."/>
            <person name="Thoren M.H."/>
            <person name="Johannesson H."/>
        </authorList>
    </citation>
    <scope>NUCLEOTIDE SEQUENCE</scope>
    <source>
        <strain evidence="2">PSN243</strain>
    </source>
</reference>
<protein>
    <recommendedName>
        <fullName evidence="4">Cell wall galactomannoprotein</fullName>
    </recommendedName>
</protein>
<keyword evidence="1" id="KW-0732">Signal</keyword>
<evidence type="ECO:0000256" key="1">
    <source>
        <dbReference type="SAM" id="SignalP"/>
    </source>
</evidence>